<dbReference type="InParanoid" id="A0A0C3PC24"/>
<sequence>MSVKTCTNTTSPLSRNLSLHFFITSDGVFAGFETYISVVLHYHEVRVLIPSPSVHNPRSRAEAVRMYGGKHS</sequence>
<evidence type="ECO:0000313" key="2">
    <source>
        <dbReference type="Proteomes" id="UP000054217"/>
    </source>
</evidence>
<dbReference type="EMBL" id="KN831950">
    <property type="protein sequence ID" value="KIO11275.1"/>
    <property type="molecule type" value="Genomic_DNA"/>
</dbReference>
<gene>
    <name evidence="1" type="ORF">M404DRAFT_839489</name>
</gene>
<dbReference type="HOGENOM" id="CLU_2723240_0_0_1"/>
<reference evidence="2" key="2">
    <citation type="submission" date="2015-01" db="EMBL/GenBank/DDBJ databases">
        <title>Evolutionary Origins and Diversification of the Mycorrhizal Mutualists.</title>
        <authorList>
            <consortium name="DOE Joint Genome Institute"/>
            <consortium name="Mycorrhizal Genomics Consortium"/>
            <person name="Kohler A."/>
            <person name="Kuo A."/>
            <person name="Nagy L.G."/>
            <person name="Floudas D."/>
            <person name="Copeland A."/>
            <person name="Barry K.W."/>
            <person name="Cichocki N."/>
            <person name="Veneault-Fourrey C."/>
            <person name="LaButti K."/>
            <person name="Lindquist E.A."/>
            <person name="Lipzen A."/>
            <person name="Lundell T."/>
            <person name="Morin E."/>
            <person name="Murat C."/>
            <person name="Riley R."/>
            <person name="Ohm R."/>
            <person name="Sun H."/>
            <person name="Tunlid A."/>
            <person name="Henrissat B."/>
            <person name="Grigoriev I.V."/>
            <person name="Hibbett D.S."/>
            <person name="Martin F."/>
        </authorList>
    </citation>
    <scope>NUCLEOTIDE SEQUENCE [LARGE SCALE GENOMIC DNA]</scope>
    <source>
        <strain evidence="2">Marx 270</strain>
    </source>
</reference>
<proteinExistence type="predicted"/>
<name>A0A0C3PC24_PISTI</name>
<protein>
    <submittedName>
        <fullName evidence="1">Uncharacterized protein</fullName>
    </submittedName>
</protein>
<dbReference type="Proteomes" id="UP000054217">
    <property type="component" value="Unassembled WGS sequence"/>
</dbReference>
<dbReference type="AlphaFoldDB" id="A0A0C3PC24"/>
<evidence type="ECO:0000313" key="1">
    <source>
        <dbReference type="EMBL" id="KIO11275.1"/>
    </source>
</evidence>
<organism evidence="1 2">
    <name type="scientific">Pisolithus tinctorius Marx 270</name>
    <dbReference type="NCBI Taxonomy" id="870435"/>
    <lineage>
        <taxon>Eukaryota</taxon>
        <taxon>Fungi</taxon>
        <taxon>Dikarya</taxon>
        <taxon>Basidiomycota</taxon>
        <taxon>Agaricomycotina</taxon>
        <taxon>Agaricomycetes</taxon>
        <taxon>Agaricomycetidae</taxon>
        <taxon>Boletales</taxon>
        <taxon>Sclerodermatineae</taxon>
        <taxon>Pisolithaceae</taxon>
        <taxon>Pisolithus</taxon>
    </lineage>
</organism>
<keyword evidence="2" id="KW-1185">Reference proteome</keyword>
<accession>A0A0C3PC24</accession>
<reference evidence="1 2" key="1">
    <citation type="submission" date="2014-04" db="EMBL/GenBank/DDBJ databases">
        <authorList>
            <consortium name="DOE Joint Genome Institute"/>
            <person name="Kuo A."/>
            <person name="Kohler A."/>
            <person name="Costa M.D."/>
            <person name="Nagy L.G."/>
            <person name="Floudas D."/>
            <person name="Copeland A."/>
            <person name="Barry K.W."/>
            <person name="Cichocki N."/>
            <person name="Veneault-Fourrey C."/>
            <person name="LaButti K."/>
            <person name="Lindquist E.A."/>
            <person name="Lipzen A."/>
            <person name="Lundell T."/>
            <person name="Morin E."/>
            <person name="Murat C."/>
            <person name="Sun H."/>
            <person name="Tunlid A."/>
            <person name="Henrissat B."/>
            <person name="Grigoriev I.V."/>
            <person name="Hibbett D.S."/>
            <person name="Martin F."/>
            <person name="Nordberg H.P."/>
            <person name="Cantor M.N."/>
            <person name="Hua S.X."/>
        </authorList>
    </citation>
    <scope>NUCLEOTIDE SEQUENCE [LARGE SCALE GENOMIC DNA]</scope>
    <source>
        <strain evidence="1 2">Marx 270</strain>
    </source>
</reference>